<evidence type="ECO:0000256" key="4">
    <source>
        <dbReference type="ARBA" id="ARBA00022833"/>
    </source>
</evidence>
<comment type="similarity">
    <text evidence="1">Belongs to the metallo-beta-lactamase superfamily.</text>
</comment>
<dbReference type="AlphaFoldDB" id="A0A7Y4KHK0"/>
<evidence type="ECO:0000313" key="7">
    <source>
        <dbReference type="Proteomes" id="UP000563426"/>
    </source>
</evidence>
<organism evidence="6 7">
    <name type="scientific">Corallococcus exercitus</name>
    <dbReference type="NCBI Taxonomy" id="2316736"/>
    <lineage>
        <taxon>Bacteria</taxon>
        <taxon>Pseudomonadati</taxon>
        <taxon>Myxococcota</taxon>
        <taxon>Myxococcia</taxon>
        <taxon>Myxococcales</taxon>
        <taxon>Cystobacterineae</taxon>
        <taxon>Myxococcaceae</taxon>
        <taxon>Corallococcus</taxon>
    </lineage>
</organism>
<dbReference type="PANTHER" id="PTHR42978:SF6">
    <property type="entry name" value="QUORUM-QUENCHING LACTONASE YTNP-RELATED"/>
    <property type="match status" value="1"/>
</dbReference>
<dbReference type="Proteomes" id="UP000563426">
    <property type="component" value="Unassembled WGS sequence"/>
</dbReference>
<evidence type="ECO:0000259" key="5">
    <source>
        <dbReference type="SMART" id="SM00849"/>
    </source>
</evidence>
<evidence type="ECO:0000256" key="1">
    <source>
        <dbReference type="ARBA" id="ARBA00007749"/>
    </source>
</evidence>
<dbReference type="RefSeq" id="WP_171434785.1">
    <property type="nucleotide sequence ID" value="NZ_JABFJV010000052.1"/>
</dbReference>
<gene>
    <name evidence="6" type="ORF">HMI49_12035</name>
</gene>
<keyword evidence="4" id="KW-0862">Zinc</keyword>
<dbReference type="PANTHER" id="PTHR42978">
    <property type="entry name" value="QUORUM-QUENCHING LACTONASE YTNP-RELATED-RELATED"/>
    <property type="match status" value="1"/>
</dbReference>
<proteinExistence type="inferred from homology"/>
<dbReference type="InterPro" id="IPR001279">
    <property type="entry name" value="Metallo-B-lactamas"/>
</dbReference>
<dbReference type="Gene3D" id="3.60.15.10">
    <property type="entry name" value="Ribonuclease Z/Hydroxyacylglutathione hydrolase-like"/>
    <property type="match status" value="1"/>
</dbReference>
<feature type="domain" description="Metallo-beta-lactamase" evidence="5">
    <location>
        <begin position="98"/>
        <end position="303"/>
    </location>
</feature>
<dbReference type="InterPro" id="IPR051013">
    <property type="entry name" value="MBL_superfamily_lactonases"/>
</dbReference>
<evidence type="ECO:0000256" key="2">
    <source>
        <dbReference type="ARBA" id="ARBA00022723"/>
    </source>
</evidence>
<sequence>MKRPLLRRGGVSLSLARVLALGGLAVTPLIPSAVHAAAPQVRTQAPGYYRMMLGDFEVTALSDGTVPQTIREVATRTTPERVTALLARDFLQDPVETSINAFLINTGTSLVLVDTGSGSFFGPDSGGRLQQSLRAAGYQPEQVDVVLLTHIHSDHSGGLMTGASRAFPNAVLRVHARETDFWLSAENMAKGEVARKFFEEARAMVVPYQDAGKLKPFGDKDVLVPGIRAVPTPGHTPGHCIYVVESQGQRLILWGDAMHFGPVQLREPAVTVAYDIDSSAAAAQRARLLAEAAGRGDLVGLDHMSFPGLGRLRPDGKGYRWIPVNYGSGQRWLDVKAKAE</sequence>
<dbReference type="Pfam" id="PF00753">
    <property type="entry name" value="Lactamase_B"/>
    <property type="match status" value="1"/>
</dbReference>
<dbReference type="GO" id="GO:0016787">
    <property type="term" value="F:hydrolase activity"/>
    <property type="evidence" value="ECO:0007669"/>
    <property type="project" value="UniProtKB-KW"/>
</dbReference>
<dbReference type="GO" id="GO:0046872">
    <property type="term" value="F:metal ion binding"/>
    <property type="evidence" value="ECO:0007669"/>
    <property type="project" value="UniProtKB-KW"/>
</dbReference>
<keyword evidence="2" id="KW-0479">Metal-binding</keyword>
<evidence type="ECO:0000256" key="3">
    <source>
        <dbReference type="ARBA" id="ARBA00022801"/>
    </source>
</evidence>
<dbReference type="InterPro" id="IPR036866">
    <property type="entry name" value="RibonucZ/Hydroxyglut_hydro"/>
</dbReference>
<dbReference type="EMBL" id="JABFJV010000052">
    <property type="protein sequence ID" value="NOK33928.1"/>
    <property type="molecule type" value="Genomic_DNA"/>
</dbReference>
<evidence type="ECO:0000313" key="6">
    <source>
        <dbReference type="EMBL" id="NOK33928.1"/>
    </source>
</evidence>
<dbReference type="SMART" id="SM00849">
    <property type="entry name" value="Lactamase_B"/>
    <property type="match status" value="1"/>
</dbReference>
<reference evidence="6 7" key="1">
    <citation type="submission" date="2020-05" db="EMBL/GenBank/DDBJ databases">
        <authorList>
            <person name="Whitworth D."/>
        </authorList>
    </citation>
    <scope>NUCLEOTIDE SEQUENCE [LARGE SCALE GENOMIC DNA]</scope>
    <source>
        <strain evidence="6 7">AB043B</strain>
    </source>
</reference>
<dbReference type="CDD" id="cd07720">
    <property type="entry name" value="OPHC2-like_MBL-fold"/>
    <property type="match status" value="1"/>
</dbReference>
<keyword evidence="3 6" id="KW-0378">Hydrolase</keyword>
<protein>
    <submittedName>
        <fullName evidence="6">MBL fold metallo-hydrolase</fullName>
    </submittedName>
</protein>
<comment type="caution">
    <text evidence="6">The sequence shown here is derived from an EMBL/GenBank/DDBJ whole genome shotgun (WGS) entry which is preliminary data.</text>
</comment>
<dbReference type="SUPFAM" id="SSF56281">
    <property type="entry name" value="Metallo-hydrolase/oxidoreductase"/>
    <property type="match status" value="1"/>
</dbReference>
<keyword evidence="7" id="KW-1185">Reference proteome</keyword>
<accession>A0A7Y4KHK0</accession>
<name>A0A7Y4KHK0_9BACT</name>